<organism evidence="10 11">
    <name type="scientific">Strigamia maritima</name>
    <name type="common">European centipede</name>
    <name type="synonym">Geophilus maritimus</name>
    <dbReference type="NCBI Taxonomy" id="126957"/>
    <lineage>
        <taxon>Eukaryota</taxon>
        <taxon>Metazoa</taxon>
        <taxon>Ecdysozoa</taxon>
        <taxon>Arthropoda</taxon>
        <taxon>Myriapoda</taxon>
        <taxon>Chilopoda</taxon>
        <taxon>Pleurostigmophora</taxon>
        <taxon>Geophilomorpha</taxon>
        <taxon>Linotaeniidae</taxon>
        <taxon>Strigamia</taxon>
    </lineage>
</organism>
<evidence type="ECO:0000256" key="4">
    <source>
        <dbReference type="PROSITE-ProRule" id="PRU00276"/>
    </source>
</evidence>
<keyword evidence="6" id="KW-0812">Transmembrane</keyword>
<feature type="domain" description="Disintegrin" evidence="8">
    <location>
        <begin position="537"/>
        <end position="616"/>
    </location>
</feature>
<feature type="binding site" evidence="4">
    <location>
        <position position="468"/>
    </location>
    <ligand>
        <name>Zn(2+)</name>
        <dbReference type="ChEBI" id="CHEBI:29105"/>
        <note>catalytic</note>
    </ligand>
</feature>
<dbReference type="GO" id="GO:0046872">
    <property type="term" value="F:metal ion binding"/>
    <property type="evidence" value="ECO:0007669"/>
    <property type="project" value="UniProtKB-KW"/>
</dbReference>
<evidence type="ECO:0000256" key="2">
    <source>
        <dbReference type="ARBA" id="ARBA00012332"/>
    </source>
</evidence>
<evidence type="ECO:0000256" key="1">
    <source>
        <dbReference type="ARBA" id="ARBA00001809"/>
    </source>
</evidence>
<evidence type="ECO:0000259" key="8">
    <source>
        <dbReference type="PROSITE" id="PS50214"/>
    </source>
</evidence>
<feature type="transmembrane region" description="Helical" evidence="6">
    <location>
        <begin position="746"/>
        <end position="768"/>
    </location>
</feature>
<evidence type="ECO:0000256" key="3">
    <source>
        <dbReference type="ARBA" id="ARBA00022685"/>
    </source>
</evidence>
<feature type="domain" description="Peptidase M12B" evidence="9">
    <location>
        <begin position="282"/>
        <end position="519"/>
    </location>
</feature>
<evidence type="ECO:0000259" key="9">
    <source>
        <dbReference type="PROSITE" id="PS50215"/>
    </source>
</evidence>
<dbReference type="InterPro" id="IPR001762">
    <property type="entry name" value="Disintegrin_dom"/>
</dbReference>
<comment type="caution">
    <text evidence="4">Lacks conserved residue(s) required for the propagation of feature annotation.</text>
</comment>
<feature type="chain" id="PRO_5004590150" description="ADAM10 endopeptidase" evidence="7">
    <location>
        <begin position="20"/>
        <end position="887"/>
    </location>
</feature>
<reference evidence="10" key="2">
    <citation type="submission" date="2015-02" db="UniProtKB">
        <authorList>
            <consortium name="EnsemblMetazoa"/>
        </authorList>
    </citation>
    <scope>IDENTIFICATION</scope>
</reference>
<dbReference type="SMART" id="SM00050">
    <property type="entry name" value="DISIN"/>
    <property type="match status" value="1"/>
</dbReference>
<dbReference type="Gene3D" id="4.10.70.10">
    <property type="entry name" value="Disintegrin domain"/>
    <property type="match status" value="1"/>
</dbReference>
<dbReference type="PROSITE" id="PS50214">
    <property type="entry name" value="DISINTEGRIN_2"/>
    <property type="match status" value="1"/>
</dbReference>
<dbReference type="Gene3D" id="3.40.390.10">
    <property type="entry name" value="Collagenase (Catalytic Domain)"/>
    <property type="match status" value="1"/>
</dbReference>
<name>T1J2R6_STRMM</name>
<keyword evidence="6" id="KW-0472">Membrane</keyword>
<keyword evidence="6" id="KW-1133">Transmembrane helix</keyword>
<feature type="compositionally biased region" description="Polar residues" evidence="5">
    <location>
        <begin position="232"/>
        <end position="241"/>
    </location>
</feature>
<feature type="region of interest" description="Disordered" evidence="5">
    <location>
        <begin position="232"/>
        <end position="254"/>
    </location>
</feature>
<dbReference type="GO" id="GO:0004222">
    <property type="term" value="F:metalloendopeptidase activity"/>
    <property type="evidence" value="ECO:0007669"/>
    <property type="project" value="InterPro"/>
</dbReference>
<reference evidence="11" key="1">
    <citation type="submission" date="2011-05" db="EMBL/GenBank/DDBJ databases">
        <authorList>
            <person name="Richards S.R."/>
            <person name="Qu J."/>
            <person name="Jiang H."/>
            <person name="Jhangiani S.N."/>
            <person name="Agravi P."/>
            <person name="Goodspeed R."/>
            <person name="Gross S."/>
            <person name="Mandapat C."/>
            <person name="Jackson L."/>
            <person name="Mathew T."/>
            <person name="Pu L."/>
            <person name="Thornton R."/>
            <person name="Saada N."/>
            <person name="Wilczek-Boney K.B."/>
            <person name="Lee S."/>
            <person name="Kovar C."/>
            <person name="Wu Y."/>
            <person name="Scherer S.E."/>
            <person name="Worley K.C."/>
            <person name="Muzny D.M."/>
            <person name="Gibbs R."/>
        </authorList>
    </citation>
    <scope>NUCLEOTIDE SEQUENCE</scope>
    <source>
        <strain evidence="11">Brora</strain>
    </source>
</reference>
<evidence type="ECO:0000256" key="6">
    <source>
        <dbReference type="SAM" id="Phobius"/>
    </source>
</evidence>
<dbReference type="AlphaFoldDB" id="T1J2R6"/>
<sequence>MLHCKLLVWCIFTATLCGAQFNKYIKHFEPLTYNSEEIHDHHLRHKRSINSNPFVNIKFHAHGRHFHLRLRRDISICKSIRPMEFFISLIHHIFTKEHYGDEFRKKCEKPNLVSEFVNKGIFRDVFKICTEKDQNKLINDVKTVFLKPGDIPTLLIAFGSIRNGVFDGNVHTEKGTYYVERANKYFADDMAPGFHSLIYHERDIKDNHPGFGGCGVTDDVLKWMHNISNSAVEENNTMNDSKSSKPREKKAKTNYYSKDHQEHHAFGSEGHSRAKRAVPKQRACSLYIQTDTLLWDHIHNQEKDPMKAREEITSLIAQHVKAVNHIYQNANFTLYQGIKFVVQRITINDSSACNTSKKVQTNPFCSHNIDVSNFLNLNSQMRHDAFCLAYVFTYRDFSGGTLGLAWVASPQGASGGICEQYKSYSENVGGRPIQTKRSLNTGIITFVNYNTRVPPKVSQLTLAHEIGHNFGSPHDYPTDCKPGGAEGNYIMFASATSGDRPNNVRFSHCSVGNISAVLHALFSHSSGKRLCLQEDRGAFCGNKIVEENEQCDCGYDEVECNDQCCYPRDSGPNNTNQCTHRPRAQCSPSEGPCCNELCQFEKPKKLCRHESECKRCVRLLSINQIIQRNAMKGQEYALEECVGSICLKHGKEECFLPKSVGVTPEKLCELACQNDGAPDTCASHMDSSYNNIKLRPGAPCDNFQGYCDVFQKCRAVDAEGPLARLKNLLFSPYTLTSVAEWVTVNWWAVLLSGVSFIIVMGVFIKCCAVHTPSSNPKKPPARRISDTLRRPAQTLRRKRHRHHQTAPQHSQAPPPYPGRPGTSQGGPAHGYGEGRGHYNRPKNGQTSWTADDPYAAAYPGRNLFEMRQHKFIMIWCHTLFKDVLKDT</sequence>
<evidence type="ECO:0000256" key="7">
    <source>
        <dbReference type="SAM" id="SignalP"/>
    </source>
</evidence>
<feature type="region of interest" description="Disordered" evidence="5">
    <location>
        <begin position="772"/>
        <end position="848"/>
    </location>
</feature>
<dbReference type="Pfam" id="PF13688">
    <property type="entry name" value="Reprolysin_5"/>
    <property type="match status" value="1"/>
</dbReference>
<feature type="compositionally biased region" description="Gly residues" evidence="5">
    <location>
        <begin position="823"/>
        <end position="833"/>
    </location>
</feature>
<keyword evidence="7" id="KW-0732">Signal</keyword>
<dbReference type="InterPro" id="IPR049038">
    <property type="entry name" value="ADAM10_Cys-rich"/>
</dbReference>
<evidence type="ECO:0000313" key="11">
    <source>
        <dbReference type="Proteomes" id="UP000014500"/>
    </source>
</evidence>
<dbReference type="STRING" id="126957.T1J2R6"/>
<dbReference type="InterPro" id="IPR001590">
    <property type="entry name" value="Peptidase_M12B"/>
</dbReference>
<dbReference type="GO" id="GO:0005886">
    <property type="term" value="C:plasma membrane"/>
    <property type="evidence" value="ECO:0007669"/>
    <property type="project" value="TreeGrafter"/>
</dbReference>
<dbReference type="eggNOG" id="KOG3658">
    <property type="taxonomic scope" value="Eukaryota"/>
</dbReference>
<dbReference type="HOGENOM" id="CLU_004602_0_0_1"/>
<dbReference type="InterPro" id="IPR024079">
    <property type="entry name" value="MetalloPept_cat_dom_sf"/>
</dbReference>
<protein>
    <recommendedName>
        <fullName evidence="2">ADAM10 endopeptidase</fullName>
        <ecNumber evidence="2">3.4.24.81</ecNumber>
    </recommendedName>
</protein>
<dbReference type="GO" id="GO:0007219">
    <property type="term" value="P:Notch signaling pathway"/>
    <property type="evidence" value="ECO:0007669"/>
    <property type="project" value="TreeGrafter"/>
</dbReference>
<feature type="binding site" evidence="4">
    <location>
        <position position="464"/>
    </location>
    <ligand>
        <name>Zn(2+)</name>
        <dbReference type="ChEBI" id="CHEBI:29105"/>
        <note>catalytic</note>
    </ligand>
</feature>
<keyword evidence="4" id="KW-0479">Metal-binding</keyword>
<dbReference type="EC" id="3.4.24.81" evidence="2"/>
<dbReference type="PROSITE" id="PS50215">
    <property type="entry name" value="ADAM_MEPRO"/>
    <property type="match status" value="1"/>
</dbReference>
<comment type="catalytic activity">
    <reaction evidence="1">
        <text>Endopeptidase of broad specificity.</text>
        <dbReference type="EC" id="3.4.24.81"/>
    </reaction>
</comment>
<keyword evidence="11" id="KW-1185">Reference proteome</keyword>
<proteinExistence type="predicted"/>
<dbReference type="InterPro" id="IPR036436">
    <property type="entry name" value="Disintegrin_dom_sf"/>
</dbReference>
<dbReference type="GO" id="GO:0006509">
    <property type="term" value="P:membrane protein ectodomain proteolysis"/>
    <property type="evidence" value="ECO:0007669"/>
    <property type="project" value="TreeGrafter"/>
</dbReference>
<feature type="active site" evidence="4">
    <location>
        <position position="465"/>
    </location>
</feature>
<keyword evidence="3" id="KW-0165">Cleavage on pair of basic residues</keyword>
<dbReference type="Proteomes" id="UP000014500">
    <property type="component" value="Unassembled WGS sequence"/>
</dbReference>
<feature type="signal peptide" evidence="7">
    <location>
        <begin position="1"/>
        <end position="19"/>
    </location>
</feature>
<feature type="binding site" evidence="4">
    <location>
        <position position="474"/>
    </location>
    <ligand>
        <name>Zn(2+)</name>
        <dbReference type="ChEBI" id="CHEBI:29105"/>
        <note>catalytic</note>
    </ligand>
</feature>
<feature type="compositionally biased region" description="Basic residues" evidence="5">
    <location>
        <begin position="795"/>
        <end position="804"/>
    </location>
</feature>
<dbReference type="Pfam" id="PF21299">
    <property type="entry name" value="ADAM10_Cys-rich"/>
    <property type="match status" value="1"/>
</dbReference>
<evidence type="ECO:0000313" key="10">
    <source>
        <dbReference type="EnsemblMetazoa" id="SMAR007864-PA"/>
    </source>
</evidence>
<dbReference type="SUPFAM" id="SSF55486">
    <property type="entry name" value="Metalloproteases ('zincins'), catalytic domain"/>
    <property type="match status" value="1"/>
</dbReference>
<dbReference type="EMBL" id="JH431807">
    <property type="status" value="NOT_ANNOTATED_CDS"/>
    <property type="molecule type" value="Genomic_DNA"/>
</dbReference>
<dbReference type="InterPro" id="IPR051489">
    <property type="entry name" value="ADAM_Metalloproteinase"/>
</dbReference>
<dbReference type="PANTHER" id="PTHR45702">
    <property type="entry name" value="ADAM10/ADAM17 METALLOPEPTIDASE FAMILY MEMBER"/>
    <property type="match status" value="1"/>
</dbReference>
<evidence type="ECO:0000256" key="5">
    <source>
        <dbReference type="SAM" id="MobiDB-lite"/>
    </source>
</evidence>
<keyword evidence="4" id="KW-0862">Zinc</keyword>
<dbReference type="PANTHER" id="PTHR45702:SF2">
    <property type="entry name" value="KUZBANIAN, ISOFORM A"/>
    <property type="match status" value="1"/>
</dbReference>
<accession>T1J2R6</accession>
<dbReference type="EnsemblMetazoa" id="SMAR007864-RA">
    <property type="protein sequence ID" value="SMAR007864-PA"/>
    <property type="gene ID" value="SMAR007864"/>
</dbReference>
<dbReference type="OMA" id="WATERWY"/>
<dbReference type="PhylomeDB" id="T1J2R6"/>